<dbReference type="SMART" id="SM00717">
    <property type="entry name" value="SANT"/>
    <property type="match status" value="3"/>
</dbReference>
<dbReference type="CDD" id="cd00167">
    <property type="entry name" value="SANT"/>
    <property type="match status" value="3"/>
</dbReference>
<feature type="domain" description="HTH myb-type" evidence="5">
    <location>
        <begin position="855"/>
        <end position="905"/>
    </location>
</feature>
<dbReference type="Pfam" id="PF13921">
    <property type="entry name" value="Myb_DNA-bind_6"/>
    <property type="match status" value="1"/>
</dbReference>
<protein>
    <submittedName>
        <fullName evidence="6">Uncharacterized protein</fullName>
    </submittedName>
</protein>
<dbReference type="PANTHER" id="PTHR36960:SF1">
    <property type="entry name" value="SI:DKEY-32E6.3"/>
    <property type="match status" value="1"/>
</dbReference>
<feature type="compositionally biased region" description="Basic and acidic residues" evidence="3">
    <location>
        <begin position="640"/>
        <end position="657"/>
    </location>
</feature>
<name>A0A024GJX9_9STRA</name>
<feature type="domain" description="Myb-like" evidence="4">
    <location>
        <begin position="851"/>
        <end position="901"/>
    </location>
</feature>
<feature type="domain" description="HTH myb-type" evidence="5">
    <location>
        <begin position="800"/>
        <end position="854"/>
    </location>
</feature>
<dbReference type="AlphaFoldDB" id="A0A024GJX9"/>
<evidence type="ECO:0000313" key="7">
    <source>
        <dbReference type="Proteomes" id="UP000053237"/>
    </source>
</evidence>
<dbReference type="InterPro" id="IPR001005">
    <property type="entry name" value="SANT/Myb"/>
</dbReference>
<dbReference type="EMBL" id="CAIX01000156">
    <property type="protein sequence ID" value="CCI47191.1"/>
    <property type="molecule type" value="Genomic_DNA"/>
</dbReference>
<evidence type="ECO:0000259" key="5">
    <source>
        <dbReference type="PROSITE" id="PS51294"/>
    </source>
</evidence>
<feature type="region of interest" description="Disordered" evidence="3">
    <location>
        <begin position="951"/>
        <end position="976"/>
    </location>
</feature>
<dbReference type="FunFam" id="1.10.10.60:FF:000010">
    <property type="entry name" value="Transcriptional activator Myb isoform A"/>
    <property type="match status" value="1"/>
</dbReference>
<dbReference type="SUPFAM" id="SSF46689">
    <property type="entry name" value="Homeodomain-like"/>
    <property type="match status" value="2"/>
</dbReference>
<feature type="region of interest" description="Disordered" evidence="3">
    <location>
        <begin position="715"/>
        <end position="753"/>
    </location>
</feature>
<feature type="region of interest" description="Disordered" evidence="3">
    <location>
        <begin position="635"/>
        <end position="697"/>
    </location>
</feature>
<keyword evidence="7" id="KW-1185">Reference proteome</keyword>
<feature type="compositionally biased region" description="Low complexity" evidence="3">
    <location>
        <begin position="662"/>
        <end position="682"/>
    </location>
</feature>
<feature type="compositionally biased region" description="Low complexity" evidence="3">
    <location>
        <begin position="715"/>
        <end position="733"/>
    </location>
</feature>
<dbReference type="STRING" id="65357.A0A024GJX9"/>
<reference evidence="6 7" key="1">
    <citation type="submission" date="2012-05" db="EMBL/GenBank/DDBJ databases">
        <title>Recombination and specialization in a pathogen metapopulation.</title>
        <authorList>
            <person name="Gardiner A."/>
            <person name="Kemen E."/>
            <person name="Schultz-Larsen T."/>
            <person name="MacLean D."/>
            <person name="Van Oosterhout C."/>
            <person name="Jones J.D.G."/>
        </authorList>
    </citation>
    <scope>NUCLEOTIDE SEQUENCE [LARGE SCALE GENOMIC DNA]</scope>
    <source>
        <strain evidence="6 7">Ac Nc2</strain>
    </source>
</reference>
<gene>
    <name evidence="6" type="ORF">BN9_081690</name>
</gene>
<feature type="domain" description="HTH myb-type" evidence="5">
    <location>
        <begin position="755"/>
        <end position="799"/>
    </location>
</feature>
<sequence>MTRHLRQTILHFDLNRTILMSDTSGSRSIEDTVNYLLSECIWGYVDPTSTTPRWVCTSTTPSVVPPSPNSMTYKQFVASQLPYQTSIQEEQSKDLLRMTSTYDFNMNVKKQRTLLESAFTNPLGPGNILRDVFDDLMERLHFPAGTQRDKAQRLAMEFPDGPLKEAWKQGRYYLLPSFILFLFQLECDSNIKIVFRTFGEDLPHVAKELDLLTVGEHPLCYVGDCHHVLSDCFRLHIPNPNDEVQSSQQIGTFFRRGSASNETALTFGTIQTVQYNAQTMDPARSLDAVLLEQHRSSNRDTVYGFRRIYERLCHLFTSSAQCTFAFRDYWDIWHAHGERFEFGKLLLLQEDCADNICFFDDHIETESAHIIDDIPDIRFYAFIKSTTFCFEMLTCQSSPPSPSTTITSSVNSVASSESSTFGDLLANLLHSLPKEASLELLKSLRGLGSNESQELCEYLHVLKPQKQFRVITAMANSQLEGKQKFLKSLGDKVSIHQRACQENRIAESDRGHHDEMVFRMKQNQVEKAASRVKIMNHGNKNFHSFNAIFPNYSDPAKKGDAAQLSEQKQTKKWYDEMRRASKDNKSVTRSQSSSSVTRIVTPADLVQMNQMLHSTTLEDPEKRLRELEKDTVLQSMTPDLENKEQQHDNAKAPDERKRFQKFRQGFRMQQSQKSHSQQSIHFSSHHKSSNMFEMSKTRNVTRTVKTYRTFKSVSTTYTKSNSSKTSASSVPSTEPVDDTSGTSEYFDSDAPKAAKWTTQQDDALRYSVQLYNERNWKAIAELVPNRNHAQCLQRWRKVLKPGLVKGHWSYGEDQILEALIYRGYNNWTVIAEQIPGRTPKQCRERWKNHLNPMINKGPYTEEEDRILLHAQYQMGNKWSQIAQMLPGRTEDSVKIRFKSLQQNPQKAIQSYAQVAQIKQEKMAIIAPEPPLQNVFRPNFTVSVSAPSRSDLIQTNSGAKHSQPPLPPHSIDERNNGQEDMVTNSRDVIIRPGASLDPYIYQGHSSLPQYEAPYVALIPLVSSGVDTPKMNDTLPKEREKINPMLSVSVESAKTAPISQSIGFSNTDQEFCTFTQPTNSTECSANDRATTQCPKVEQANLSSTTIDDEDEAIFNQLAQELEQETLDFGSILS</sequence>
<feature type="domain" description="Myb-like" evidence="4">
    <location>
        <begin position="800"/>
        <end position="850"/>
    </location>
</feature>
<dbReference type="PANTHER" id="PTHR36960">
    <property type="entry name" value="SI:DKEY-32E6.3"/>
    <property type="match status" value="1"/>
</dbReference>
<dbReference type="InterPro" id="IPR017930">
    <property type="entry name" value="Myb_dom"/>
</dbReference>
<dbReference type="OrthoDB" id="417678at2759"/>
<evidence type="ECO:0000256" key="1">
    <source>
        <dbReference type="ARBA" id="ARBA00022737"/>
    </source>
</evidence>
<dbReference type="PROSITE" id="PS51294">
    <property type="entry name" value="HTH_MYB"/>
    <property type="match status" value="3"/>
</dbReference>
<dbReference type="GO" id="GO:0003677">
    <property type="term" value="F:DNA binding"/>
    <property type="evidence" value="ECO:0007669"/>
    <property type="project" value="UniProtKB-KW"/>
</dbReference>
<proteinExistence type="predicted"/>
<feature type="domain" description="Myb-like" evidence="4">
    <location>
        <begin position="748"/>
        <end position="799"/>
    </location>
</feature>
<dbReference type="PROSITE" id="PS50090">
    <property type="entry name" value="MYB_LIKE"/>
    <property type="match status" value="3"/>
</dbReference>
<evidence type="ECO:0000256" key="3">
    <source>
        <dbReference type="SAM" id="MobiDB-lite"/>
    </source>
</evidence>
<dbReference type="InterPro" id="IPR009057">
    <property type="entry name" value="Homeodomain-like_sf"/>
</dbReference>
<organism evidence="6 7">
    <name type="scientific">Albugo candida</name>
    <dbReference type="NCBI Taxonomy" id="65357"/>
    <lineage>
        <taxon>Eukaryota</taxon>
        <taxon>Sar</taxon>
        <taxon>Stramenopiles</taxon>
        <taxon>Oomycota</taxon>
        <taxon>Peronosporomycetes</taxon>
        <taxon>Albuginales</taxon>
        <taxon>Albuginaceae</taxon>
        <taxon>Albugo</taxon>
    </lineage>
</organism>
<dbReference type="Gene3D" id="1.10.10.60">
    <property type="entry name" value="Homeodomain-like"/>
    <property type="match status" value="3"/>
</dbReference>
<evidence type="ECO:0000313" key="6">
    <source>
        <dbReference type="EMBL" id="CCI47191.1"/>
    </source>
</evidence>
<dbReference type="Proteomes" id="UP000053237">
    <property type="component" value="Unassembled WGS sequence"/>
</dbReference>
<comment type="caution">
    <text evidence="6">The sequence shown here is derived from an EMBL/GenBank/DDBJ whole genome shotgun (WGS) entry which is preliminary data.</text>
</comment>
<evidence type="ECO:0000259" key="4">
    <source>
        <dbReference type="PROSITE" id="PS50090"/>
    </source>
</evidence>
<dbReference type="Pfam" id="PF00249">
    <property type="entry name" value="Myb_DNA-binding"/>
    <property type="match status" value="1"/>
</dbReference>
<keyword evidence="2" id="KW-0238">DNA-binding</keyword>
<evidence type="ECO:0000256" key="2">
    <source>
        <dbReference type="ARBA" id="ARBA00023125"/>
    </source>
</evidence>
<dbReference type="InParanoid" id="A0A024GJX9"/>
<keyword evidence="1" id="KW-0677">Repeat</keyword>
<accession>A0A024GJX9</accession>